<reference evidence="3 4" key="1">
    <citation type="submission" date="2017-09" db="EMBL/GenBank/DDBJ databases">
        <title>Complete Genome sequence of Lysobacter capsici KNU-15.</title>
        <authorList>
            <person name="Kim M.-C."/>
            <person name="Yi H."/>
            <person name="Lee D.-W."/>
            <person name="Shin J.-H."/>
        </authorList>
    </citation>
    <scope>NUCLEOTIDE SEQUENCE [LARGE SCALE GENOMIC DNA]</scope>
    <source>
        <strain evidence="3 4">KNU-15</strain>
    </source>
</reference>
<evidence type="ECO:0000313" key="4">
    <source>
        <dbReference type="Proteomes" id="UP000218385"/>
    </source>
</evidence>
<feature type="domain" description="Glycine-rich" evidence="2">
    <location>
        <begin position="103"/>
        <end position="296"/>
    </location>
</feature>
<dbReference type="EMBL" id="CP023466">
    <property type="protein sequence ID" value="ATE76056.1"/>
    <property type="molecule type" value="Genomic_DNA"/>
</dbReference>
<evidence type="ECO:0000259" key="2">
    <source>
        <dbReference type="Pfam" id="PF21722"/>
    </source>
</evidence>
<dbReference type="InterPro" id="IPR049304">
    <property type="entry name" value="Gly_rich_dom"/>
</dbReference>
<evidence type="ECO:0000256" key="1">
    <source>
        <dbReference type="SAM" id="MobiDB-lite"/>
    </source>
</evidence>
<dbReference type="Proteomes" id="UP000218385">
    <property type="component" value="Chromosome"/>
</dbReference>
<evidence type="ECO:0000313" key="3">
    <source>
        <dbReference type="EMBL" id="ATE76056.1"/>
    </source>
</evidence>
<organism evidence="3 4">
    <name type="scientific">Pseudomonas frederiksbergensis</name>
    <dbReference type="NCBI Taxonomy" id="104087"/>
    <lineage>
        <taxon>Bacteria</taxon>
        <taxon>Pseudomonadati</taxon>
        <taxon>Pseudomonadota</taxon>
        <taxon>Gammaproteobacteria</taxon>
        <taxon>Pseudomonadales</taxon>
        <taxon>Pseudomonadaceae</taxon>
        <taxon>Pseudomonas</taxon>
    </lineage>
</organism>
<dbReference type="Pfam" id="PF21722">
    <property type="entry name" value="Gly_rich_2"/>
    <property type="match status" value="1"/>
</dbReference>
<accession>A0AB33EAE2</accession>
<dbReference type="RefSeq" id="WP_019580991.1">
    <property type="nucleotide sequence ID" value="NZ_CP023466.1"/>
</dbReference>
<feature type="region of interest" description="Disordered" evidence="1">
    <location>
        <begin position="258"/>
        <end position="278"/>
    </location>
</feature>
<name>A0AB33EAE2_9PSED</name>
<protein>
    <recommendedName>
        <fullName evidence="2">Glycine-rich domain-containing protein</fullName>
    </recommendedName>
</protein>
<gene>
    <name evidence="3" type="ORF">CNN82_06345</name>
</gene>
<proteinExistence type="predicted"/>
<sequence length="306" mass="29946">MDYPTSIPSVGLVNGWFVDENPIVGTPGSLIPAAWGNGVTQEILNVIKAAGLTPDEAKNDQLALAIGALVDFTKMKNTPTTLSGYGITDAVGRLLAVKQFDTVGTTVYRPNPKAKRIRVRLVGAGGSGAGCPPVAATYQSLGGGGGSGAYAESLYDVSAEMLAGVPITLGAGGAARNGAGAAGGGASFGTYMSAAGGFGGQILTFVATTSGFVQGGMGGLTVTGGNLANARGIHGGYAMSNTNWGLLSGTGGASQFDGGGPFTGVNGNGNPGARGSGGSGSCSTNASASCLSGPGGNAFCEIWEYE</sequence>
<dbReference type="AlphaFoldDB" id="A0AB33EAE2"/>